<evidence type="ECO:0000256" key="2">
    <source>
        <dbReference type="ARBA" id="ARBA00022729"/>
    </source>
</evidence>
<keyword evidence="2 6" id="KW-0732">Signal</keyword>
<evidence type="ECO:0000256" key="5">
    <source>
        <dbReference type="ARBA" id="ARBA00037847"/>
    </source>
</evidence>
<evidence type="ECO:0000256" key="4">
    <source>
        <dbReference type="ARBA" id="ARBA00023136"/>
    </source>
</evidence>
<gene>
    <name evidence="8" type="ORF">K7432_013083</name>
</gene>
<dbReference type="SUPFAM" id="SSF46565">
    <property type="entry name" value="Chaperone J-domain"/>
    <property type="match status" value="1"/>
</dbReference>
<keyword evidence="1" id="KW-0812">Transmembrane</keyword>
<dbReference type="PROSITE" id="PS50076">
    <property type="entry name" value="DNAJ_2"/>
    <property type="match status" value="1"/>
</dbReference>
<evidence type="ECO:0000313" key="8">
    <source>
        <dbReference type="EMBL" id="KAK9761773.1"/>
    </source>
</evidence>
<keyword evidence="4" id="KW-0472">Membrane</keyword>
<dbReference type="Gene3D" id="1.10.287.110">
    <property type="entry name" value="DnaJ domain"/>
    <property type="match status" value="1"/>
</dbReference>
<dbReference type="SMART" id="SM00271">
    <property type="entry name" value="DnaJ"/>
    <property type="match status" value="1"/>
</dbReference>
<name>A0ABR2WJS4_9FUNG</name>
<dbReference type="PANTHER" id="PTHR44653:SF2">
    <property type="entry name" value="DNAJ HOMOLOG SUBFAMILY C MEMBER 1"/>
    <property type="match status" value="1"/>
</dbReference>
<keyword evidence="3" id="KW-1133">Transmembrane helix</keyword>
<dbReference type="Proteomes" id="UP001479436">
    <property type="component" value="Unassembled WGS sequence"/>
</dbReference>
<sequence length="115" mass="12992">MKFKQSTHLILLFLSLLVILGTLVSQTEAWDELDYELFDLVDAVKKSEGKPDANFYSLLGVEPSATTNQIAKGFRKKSRLVHPDKNSDPSSQERYSLLGNIASSLRNDTARERYN</sequence>
<dbReference type="InterPro" id="IPR001623">
    <property type="entry name" value="DnaJ_domain"/>
</dbReference>
<feature type="signal peptide" evidence="6">
    <location>
        <begin position="1"/>
        <end position="29"/>
    </location>
</feature>
<dbReference type="Pfam" id="PF00226">
    <property type="entry name" value="DnaJ"/>
    <property type="match status" value="1"/>
</dbReference>
<evidence type="ECO:0000313" key="9">
    <source>
        <dbReference type="Proteomes" id="UP001479436"/>
    </source>
</evidence>
<feature type="non-terminal residue" evidence="8">
    <location>
        <position position="115"/>
    </location>
</feature>
<protein>
    <recommendedName>
        <fullName evidence="7">J domain-containing protein</fullName>
    </recommendedName>
</protein>
<evidence type="ECO:0000256" key="1">
    <source>
        <dbReference type="ARBA" id="ARBA00022692"/>
    </source>
</evidence>
<evidence type="ECO:0000256" key="6">
    <source>
        <dbReference type="SAM" id="SignalP"/>
    </source>
</evidence>
<evidence type="ECO:0000259" key="7">
    <source>
        <dbReference type="PROSITE" id="PS50076"/>
    </source>
</evidence>
<accession>A0ABR2WJS4</accession>
<dbReference type="PRINTS" id="PR00625">
    <property type="entry name" value="JDOMAIN"/>
</dbReference>
<reference evidence="8 9" key="1">
    <citation type="submission" date="2023-04" db="EMBL/GenBank/DDBJ databases">
        <title>Genome of Basidiobolus ranarum AG-B5.</title>
        <authorList>
            <person name="Stajich J.E."/>
            <person name="Carter-House D."/>
            <person name="Gryganskyi A."/>
        </authorList>
    </citation>
    <scope>NUCLEOTIDE SEQUENCE [LARGE SCALE GENOMIC DNA]</scope>
    <source>
        <strain evidence="8 9">AG-B5</strain>
    </source>
</reference>
<dbReference type="EMBL" id="JASJQH010001226">
    <property type="protein sequence ID" value="KAK9761773.1"/>
    <property type="molecule type" value="Genomic_DNA"/>
</dbReference>
<keyword evidence="9" id="KW-1185">Reference proteome</keyword>
<comment type="subcellular location">
    <subcellularLocation>
        <location evidence="5">Endomembrane system</location>
        <topology evidence="5">Single-pass membrane protein</topology>
    </subcellularLocation>
</comment>
<feature type="chain" id="PRO_5045948882" description="J domain-containing protein" evidence="6">
    <location>
        <begin position="30"/>
        <end position="115"/>
    </location>
</feature>
<organism evidence="8 9">
    <name type="scientific">Basidiobolus ranarum</name>
    <dbReference type="NCBI Taxonomy" id="34480"/>
    <lineage>
        <taxon>Eukaryota</taxon>
        <taxon>Fungi</taxon>
        <taxon>Fungi incertae sedis</taxon>
        <taxon>Zoopagomycota</taxon>
        <taxon>Entomophthoromycotina</taxon>
        <taxon>Basidiobolomycetes</taxon>
        <taxon>Basidiobolales</taxon>
        <taxon>Basidiobolaceae</taxon>
        <taxon>Basidiobolus</taxon>
    </lineage>
</organism>
<dbReference type="CDD" id="cd06257">
    <property type="entry name" value="DnaJ"/>
    <property type="match status" value="1"/>
</dbReference>
<evidence type="ECO:0000256" key="3">
    <source>
        <dbReference type="ARBA" id="ARBA00022989"/>
    </source>
</evidence>
<feature type="domain" description="J" evidence="7">
    <location>
        <begin position="54"/>
        <end position="115"/>
    </location>
</feature>
<dbReference type="InterPro" id="IPR036869">
    <property type="entry name" value="J_dom_sf"/>
</dbReference>
<proteinExistence type="predicted"/>
<dbReference type="InterPro" id="IPR052606">
    <property type="entry name" value="DnaJ_domain_protein"/>
</dbReference>
<dbReference type="PANTHER" id="PTHR44653">
    <property type="entry name" value="DNAJ HOMOLOG SUBFAMILY C MEMBER 1"/>
    <property type="match status" value="1"/>
</dbReference>
<comment type="caution">
    <text evidence="8">The sequence shown here is derived from an EMBL/GenBank/DDBJ whole genome shotgun (WGS) entry which is preliminary data.</text>
</comment>